<protein>
    <submittedName>
        <fullName evidence="7">Bna3p</fullName>
    </submittedName>
</protein>
<evidence type="ECO:0000256" key="2">
    <source>
        <dbReference type="ARBA" id="ARBA00007441"/>
    </source>
</evidence>
<dbReference type="InterPro" id="IPR004838">
    <property type="entry name" value="NHTrfase_class1_PyrdxlP-BS"/>
</dbReference>
<organism evidence="7 8">
    <name type="scientific">Sugiyamaella lignohabitans</name>
    <dbReference type="NCBI Taxonomy" id="796027"/>
    <lineage>
        <taxon>Eukaryota</taxon>
        <taxon>Fungi</taxon>
        <taxon>Dikarya</taxon>
        <taxon>Ascomycota</taxon>
        <taxon>Saccharomycotina</taxon>
        <taxon>Dipodascomycetes</taxon>
        <taxon>Dipodascales</taxon>
        <taxon>Trichomonascaceae</taxon>
        <taxon>Sugiyamaella</taxon>
    </lineage>
</organism>
<dbReference type="InterPro" id="IPR015424">
    <property type="entry name" value="PyrdxlP-dep_Trfase"/>
</dbReference>
<keyword evidence="8" id="KW-1185">Reference proteome</keyword>
<evidence type="ECO:0000256" key="5">
    <source>
        <dbReference type="ARBA" id="ARBA00022898"/>
    </source>
</evidence>
<keyword evidence="5" id="KW-0663">Pyridoxal phosphate</keyword>
<dbReference type="InterPro" id="IPR051326">
    <property type="entry name" value="Kynurenine-oxoglutarate_AT"/>
</dbReference>
<evidence type="ECO:0000256" key="4">
    <source>
        <dbReference type="ARBA" id="ARBA00022679"/>
    </source>
</evidence>
<evidence type="ECO:0000313" key="8">
    <source>
        <dbReference type="Proteomes" id="UP000189580"/>
    </source>
</evidence>
<dbReference type="FunFam" id="3.40.640.10:FF:000024">
    <property type="entry name" value="Kynurenine--oxoglutarate transaminase 3"/>
    <property type="match status" value="1"/>
</dbReference>
<keyword evidence="4" id="KW-0808">Transferase</keyword>
<comment type="similarity">
    <text evidence="2">Belongs to the class-I pyridoxal-phosphate-dependent aminotransferase family.</text>
</comment>
<dbReference type="GO" id="GO:0005739">
    <property type="term" value="C:mitochondrion"/>
    <property type="evidence" value="ECO:0007669"/>
    <property type="project" value="TreeGrafter"/>
</dbReference>
<comment type="cofactor">
    <cofactor evidence="1">
        <name>pyridoxal 5'-phosphate</name>
        <dbReference type="ChEBI" id="CHEBI:597326"/>
    </cofactor>
</comment>
<proteinExistence type="inferred from homology"/>
<evidence type="ECO:0000259" key="6">
    <source>
        <dbReference type="Pfam" id="PF00155"/>
    </source>
</evidence>
<dbReference type="InterPro" id="IPR015421">
    <property type="entry name" value="PyrdxlP-dep_Trfase_major"/>
</dbReference>
<dbReference type="GeneID" id="30033051"/>
<dbReference type="KEGG" id="slb:AWJ20_1268"/>
<dbReference type="SUPFAM" id="SSF53383">
    <property type="entry name" value="PLP-dependent transferases"/>
    <property type="match status" value="1"/>
</dbReference>
<dbReference type="GO" id="GO:0016212">
    <property type="term" value="F:kynurenine-oxoglutarate transaminase activity"/>
    <property type="evidence" value="ECO:0007669"/>
    <property type="project" value="TreeGrafter"/>
</dbReference>
<dbReference type="AlphaFoldDB" id="A0A167DJR6"/>
<dbReference type="Gene3D" id="3.40.640.10">
    <property type="entry name" value="Type I PLP-dependent aspartate aminotransferase-like (Major domain)"/>
    <property type="match status" value="1"/>
</dbReference>
<dbReference type="Proteomes" id="UP000189580">
    <property type="component" value="Chromosome a"/>
</dbReference>
<dbReference type="GO" id="GO:0030170">
    <property type="term" value="F:pyridoxal phosphate binding"/>
    <property type="evidence" value="ECO:0007669"/>
    <property type="project" value="InterPro"/>
</dbReference>
<evidence type="ECO:0000313" key="7">
    <source>
        <dbReference type="EMBL" id="ANB12990.1"/>
    </source>
</evidence>
<dbReference type="Pfam" id="PF00155">
    <property type="entry name" value="Aminotran_1_2"/>
    <property type="match status" value="1"/>
</dbReference>
<dbReference type="InterPro" id="IPR004839">
    <property type="entry name" value="Aminotransferase_I/II_large"/>
</dbReference>
<sequence length="473" mass="52393">MRLLANCHQATSILGLTSKLLLRRSFSATSFIAITSTNSKMTTSDGSFKPLPGPSVHVSAQSKDVWSIINEAAASVESTGKKVVNLGQGFFSYSPPDFAIEAAKKALDVPALNQYSPTRGRPSLRKALADSYSPFFNRTLDPESEIVVTAGANQGMYAAFTAFINPGDEVIVFEPFFDQYISNIQLPGGKVVYVPLHPPSDAATRTSSAGEWKIDFDELKAAVTEKTRIIVLNTPQNPTGKVFSREELEKIGQIAVEHNIIILSDEVYDRLYYTPFVRIATLSPELARLTLTVGSAGKTFSATGWRVGWLIGHPDLIKYVAAANTRIVFTVNSPLQEATAKALVQAETNTYYHDNIVSFEKKYKIFNAIWDELGLPYTVPEGGYFVLVNFAKVQVPEDYEFPPEVTHGKAKDFRTAYWLIKEIGVVAIPPTEFYTPQNAHLAEEFLRFAVCKDDHILEEAVEKLRALKKYIKS</sequence>
<name>A0A167DJR6_9ASCO</name>
<dbReference type="PANTHER" id="PTHR43807">
    <property type="entry name" value="FI04487P"/>
    <property type="match status" value="1"/>
</dbReference>
<dbReference type="Gene3D" id="3.90.1150.10">
    <property type="entry name" value="Aspartate Aminotransferase, domain 1"/>
    <property type="match status" value="1"/>
</dbReference>
<dbReference type="PANTHER" id="PTHR43807:SF20">
    <property type="entry name" value="FI04487P"/>
    <property type="match status" value="1"/>
</dbReference>
<dbReference type="CDD" id="cd00609">
    <property type="entry name" value="AAT_like"/>
    <property type="match status" value="1"/>
</dbReference>
<feature type="domain" description="Aminotransferase class I/classII large" evidence="6">
    <location>
        <begin position="81"/>
        <end position="464"/>
    </location>
</feature>
<dbReference type="PROSITE" id="PS00105">
    <property type="entry name" value="AA_TRANSFER_CLASS_1"/>
    <property type="match status" value="1"/>
</dbReference>
<keyword evidence="3" id="KW-0032">Aminotransferase</keyword>
<dbReference type="EMBL" id="CP014501">
    <property type="protein sequence ID" value="ANB12990.1"/>
    <property type="molecule type" value="Genomic_DNA"/>
</dbReference>
<accession>A0A167DJR6</accession>
<dbReference type="OrthoDB" id="2414662at2759"/>
<evidence type="ECO:0000256" key="1">
    <source>
        <dbReference type="ARBA" id="ARBA00001933"/>
    </source>
</evidence>
<dbReference type="InterPro" id="IPR015422">
    <property type="entry name" value="PyrdxlP-dep_Trfase_small"/>
</dbReference>
<evidence type="ECO:0000256" key="3">
    <source>
        <dbReference type="ARBA" id="ARBA00022576"/>
    </source>
</evidence>
<reference evidence="7 8" key="1">
    <citation type="submission" date="2016-02" db="EMBL/GenBank/DDBJ databases">
        <title>Complete genome sequence and transcriptome regulation of the pentose utilising yeast Sugiyamaella lignohabitans.</title>
        <authorList>
            <person name="Bellasio M."/>
            <person name="Peymann A."/>
            <person name="Valli M."/>
            <person name="Sipitzky M."/>
            <person name="Graf A."/>
            <person name="Sauer M."/>
            <person name="Marx H."/>
            <person name="Mattanovich D."/>
        </authorList>
    </citation>
    <scope>NUCLEOTIDE SEQUENCE [LARGE SCALE GENOMIC DNA]</scope>
    <source>
        <strain evidence="7 8">CBS 10342</strain>
    </source>
</reference>
<gene>
    <name evidence="7" type="primary">BNA3</name>
    <name evidence="7" type="ORF">AWJ20_1268</name>
</gene>
<dbReference type="RefSeq" id="XP_018735467.1">
    <property type="nucleotide sequence ID" value="XM_018878132.1"/>
</dbReference>